<keyword evidence="13" id="KW-0407">Ion channel</keyword>
<evidence type="ECO:0000256" key="7">
    <source>
        <dbReference type="ARBA" id="ARBA00022837"/>
    </source>
</evidence>
<evidence type="ECO:0000313" key="16">
    <source>
        <dbReference type="EMBL" id="CAE7196509.1"/>
    </source>
</evidence>
<evidence type="ECO:0000256" key="5">
    <source>
        <dbReference type="ARBA" id="ARBA00022673"/>
    </source>
</evidence>
<keyword evidence="17" id="KW-1185">Reference proteome</keyword>
<evidence type="ECO:0000256" key="4">
    <source>
        <dbReference type="ARBA" id="ARBA00022568"/>
    </source>
</evidence>
<evidence type="ECO:0000256" key="3">
    <source>
        <dbReference type="ARBA" id="ARBA00022553"/>
    </source>
</evidence>
<evidence type="ECO:0000256" key="6">
    <source>
        <dbReference type="ARBA" id="ARBA00022692"/>
    </source>
</evidence>
<evidence type="ECO:0000313" key="17">
    <source>
        <dbReference type="Proteomes" id="UP000649617"/>
    </source>
</evidence>
<dbReference type="Pfam" id="PF00520">
    <property type="entry name" value="Ion_trans"/>
    <property type="match status" value="1"/>
</dbReference>
<dbReference type="GO" id="GO:0098703">
    <property type="term" value="P:calcium ion import across plasma membrane"/>
    <property type="evidence" value="ECO:0007669"/>
    <property type="project" value="TreeGrafter"/>
</dbReference>
<dbReference type="InterPro" id="IPR002048">
    <property type="entry name" value="EF_hand_dom"/>
</dbReference>
<feature type="transmembrane region" description="Helical" evidence="14">
    <location>
        <begin position="243"/>
        <end position="271"/>
    </location>
</feature>
<evidence type="ECO:0000256" key="2">
    <source>
        <dbReference type="ARBA" id="ARBA00022448"/>
    </source>
</evidence>
<dbReference type="GO" id="GO:0005891">
    <property type="term" value="C:voltage-gated calcium channel complex"/>
    <property type="evidence" value="ECO:0007669"/>
    <property type="project" value="TreeGrafter"/>
</dbReference>
<dbReference type="GO" id="GO:0005509">
    <property type="term" value="F:calcium ion binding"/>
    <property type="evidence" value="ECO:0007669"/>
    <property type="project" value="InterPro"/>
</dbReference>
<keyword evidence="12" id="KW-0325">Glycoprotein</keyword>
<dbReference type="InterPro" id="IPR005821">
    <property type="entry name" value="Ion_trans_dom"/>
</dbReference>
<dbReference type="PROSITE" id="PS50222">
    <property type="entry name" value="EF_HAND_2"/>
    <property type="match status" value="1"/>
</dbReference>
<keyword evidence="6 14" id="KW-0812">Transmembrane</keyword>
<dbReference type="Gene3D" id="1.20.120.350">
    <property type="entry name" value="Voltage-gated potassium channels. Chain C"/>
    <property type="match status" value="1"/>
</dbReference>
<evidence type="ECO:0000256" key="12">
    <source>
        <dbReference type="ARBA" id="ARBA00023180"/>
    </source>
</evidence>
<dbReference type="InterPro" id="IPR027359">
    <property type="entry name" value="Volt_channel_dom_sf"/>
</dbReference>
<feature type="domain" description="EF-hand" evidence="15">
    <location>
        <begin position="379"/>
        <end position="414"/>
    </location>
</feature>
<dbReference type="PROSITE" id="PS00018">
    <property type="entry name" value="EF_HAND_1"/>
    <property type="match status" value="1"/>
</dbReference>
<keyword evidence="3" id="KW-0597">Phosphoprotein</keyword>
<dbReference type="PANTHER" id="PTHR45628:SF7">
    <property type="entry name" value="VOLTAGE-DEPENDENT CALCIUM CHANNEL TYPE A SUBUNIT ALPHA-1"/>
    <property type="match status" value="1"/>
</dbReference>
<evidence type="ECO:0000256" key="1">
    <source>
        <dbReference type="ARBA" id="ARBA00004141"/>
    </source>
</evidence>
<evidence type="ECO:0000256" key="10">
    <source>
        <dbReference type="ARBA" id="ARBA00023065"/>
    </source>
</evidence>
<feature type="transmembrane region" description="Helical" evidence="14">
    <location>
        <begin position="165"/>
        <end position="186"/>
    </location>
</feature>
<gene>
    <name evidence="16" type="primary">Cacna1c</name>
    <name evidence="16" type="ORF">SPIL2461_LOCUS1652</name>
</gene>
<organism evidence="16 17">
    <name type="scientific">Symbiodinium pilosum</name>
    <name type="common">Dinoflagellate</name>
    <dbReference type="NCBI Taxonomy" id="2952"/>
    <lineage>
        <taxon>Eukaryota</taxon>
        <taxon>Sar</taxon>
        <taxon>Alveolata</taxon>
        <taxon>Dinophyceae</taxon>
        <taxon>Suessiales</taxon>
        <taxon>Symbiodiniaceae</taxon>
        <taxon>Symbiodinium</taxon>
    </lineage>
</organism>
<proteinExistence type="predicted"/>
<evidence type="ECO:0000256" key="14">
    <source>
        <dbReference type="SAM" id="Phobius"/>
    </source>
</evidence>
<evidence type="ECO:0000259" key="15">
    <source>
        <dbReference type="PROSITE" id="PS50222"/>
    </source>
</evidence>
<dbReference type="InterPro" id="IPR018247">
    <property type="entry name" value="EF_Hand_1_Ca_BS"/>
</dbReference>
<dbReference type="EMBL" id="CAJNIZ010001644">
    <property type="protein sequence ID" value="CAE7196509.1"/>
    <property type="molecule type" value="Genomic_DNA"/>
</dbReference>
<sequence>MKEILLAGDTNRLVAELTFVRINDLAAPPEPMHPIMYLEPLVAILIVGNGIMIGFQTDPHYKDWHGWVYIEIAFAACLILEVGLRMCMLGFCGYWCGSERLWNWFDMFLMCTGLSDIAIQLLDDQQSGVAGTSLLRFCRLIRLVRIVKVFRIKFMKDLRLMVKGLIAGIRTLALAFVLLFAVLYVISGFTTMTIGSSPITEEIGLSEYFSNIPNSMFTTFRCFTGECVNDEGQPIHSLLASKFGLLFILAYVSSYMLVTMGIFNVILAVYVDITMKAAKENDAVTAEQYSRESIRVARCTRELLKNFSSAYHSFHDHRQSSNSNDDHDMEQTPVTRVNTCAAKALYTEDGMHDKIAITKELFLLIIQDRGVQKLMDELDLPHDRANLFEIIDADGSGTLQITELLQGLLKIRGEINKSDTVASYLATKAVFSMVTEMKEEQAKQLQSIRSEFARCFASLPATKPTPAANCLPLIEAPESPVLDLDQVRLPAKPEAFIEAIETEPPFA</sequence>
<evidence type="ECO:0000256" key="8">
    <source>
        <dbReference type="ARBA" id="ARBA00022882"/>
    </source>
</evidence>
<keyword evidence="8" id="KW-0851">Voltage-gated channel</keyword>
<comment type="subcellular location">
    <subcellularLocation>
        <location evidence="1">Membrane</location>
        <topology evidence="1">Multi-pass membrane protein</topology>
    </subcellularLocation>
</comment>
<reference evidence="16" key="1">
    <citation type="submission" date="2021-02" db="EMBL/GenBank/DDBJ databases">
        <authorList>
            <person name="Dougan E. K."/>
            <person name="Rhodes N."/>
            <person name="Thang M."/>
            <person name="Chan C."/>
        </authorList>
    </citation>
    <scope>NUCLEOTIDE SEQUENCE</scope>
</reference>
<keyword evidence="9 14" id="KW-1133">Transmembrane helix</keyword>
<dbReference type="PANTHER" id="PTHR45628">
    <property type="entry name" value="VOLTAGE-DEPENDENT CALCIUM CHANNEL TYPE A SUBUNIT ALPHA-1"/>
    <property type="match status" value="1"/>
</dbReference>
<keyword evidence="10" id="KW-0406">Ion transport</keyword>
<feature type="transmembrane region" description="Helical" evidence="14">
    <location>
        <begin position="67"/>
        <end position="92"/>
    </location>
</feature>
<keyword evidence="7" id="KW-0106">Calcium</keyword>
<dbReference type="Gene3D" id="1.10.287.70">
    <property type="match status" value="1"/>
</dbReference>
<evidence type="ECO:0000256" key="11">
    <source>
        <dbReference type="ARBA" id="ARBA00023136"/>
    </source>
</evidence>
<protein>
    <submittedName>
        <fullName evidence="16">Cacna1c protein</fullName>
    </submittedName>
</protein>
<feature type="transmembrane region" description="Helical" evidence="14">
    <location>
        <begin position="35"/>
        <end position="55"/>
    </location>
</feature>
<dbReference type="InterPro" id="IPR050599">
    <property type="entry name" value="VDCC_alpha-1_subunit"/>
</dbReference>
<evidence type="ECO:0000256" key="13">
    <source>
        <dbReference type="ARBA" id="ARBA00023303"/>
    </source>
</evidence>
<accession>A0A812J8H5</accession>
<dbReference type="GO" id="GO:0008331">
    <property type="term" value="F:high voltage-gated calcium channel activity"/>
    <property type="evidence" value="ECO:0007669"/>
    <property type="project" value="TreeGrafter"/>
</dbReference>
<keyword evidence="4" id="KW-0109">Calcium transport</keyword>
<dbReference type="OrthoDB" id="414789at2759"/>
<dbReference type="SUPFAM" id="SSF81324">
    <property type="entry name" value="Voltage-gated potassium channels"/>
    <property type="match status" value="1"/>
</dbReference>
<keyword evidence="11 14" id="KW-0472">Membrane</keyword>
<evidence type="ECO:0000256" key="9">
    <source>
        <dbReference type="ARBA" id="ARBA00022989"/>
    </source>
</evidence>
<keyword evidence="2" id="KW-0813">Transport</keyword>
<dbReference type="Proteomes" id="UP000649617">
    <property type="component" value="Unassembled WGS sequence"/>
</dbReference>
<name>A0A812J8H5_SYMPI</name>
<dbReference type="AlphaFoldDB" id="A0A812J8H5"/>
<comment type="caution">
    <text evidence="16">The sequence shown here is derived from an EMBL/GenBank/DDBJ whole genome shotgun (WGS) entry which is preliminary data.</text>
</comment>
<keyword evidence="5" id="KW-0107">Calcium channel</keyword>